<evidence type="ECO:0000256" key="3">
    <source>
        <dbReference type="ARBA" id="ARBA00022989"/>
    </source>
</evidence>
<sequence>MWWRNQGPILVCISQFFGALMSATTRLLELDEETGPMHPMLILFWRMSVTAVFSGLWTYYSEQCRRRIRRHGHRDTVNSSSNNSHDSWQNVVLGIRDVRSLLVLRSVAGFFGLYGLWYSMKYLPLAEAVVISFLAPTLAGYMCHALLHDRFTRREQLASLLALAGVVLIARPLSLFAAPEDPGAAGPTGMAAKIDGAAVDGALPGRGSSNVTSNAPGAAIATDPTPAERLIAIFAAWLAFSAAPSPSQRCGRSAPAPTPWCQ</sequence>
<evidence type="ECO:0000256" key="4">
    <source>
        <dbReference type="ARBA" id="ARBA00023136"/>
    </source>
</evidence>
<feature type="transmembrane region" description="Helical" evidence="5">
    <location>
        <begin position="43"/>
        <end position="60"/>
    </location>
</feature>
<proteinExistence type="predicted"/>
<reference evidence="7 8" key="1">
    <citation type="submission" date="2023-01" db="EMBL/GenBank/DDBJ databases">
        <title>Analysis of 21 Apiospora genomes using comparative genomics revels a genus with tremendous synthesis potential of carbohydrate active enzymes and secondary metabolites.</title>
        <authorList>
            <person name="Sorensen T."/>
        </authorList>
    </citation>
    <scope>NUCLEOTIDE SEQUENCE [LARGE SCALE GENOMIC DNA]</scope>
    <source>
        <strain evidence="7 8">CBS 117206</strain>
    </source>
</reference>
<comment type="caution">
    <text evidence="7">The sequence shown here is derived from an EMBL/GenBank/DDBJ whole genome shotgun (WGS) entry which is preliminary data.</text>
</comment>
<dbReference type="AlphaFoldDB" id="A0AAW0R845"/>
<dbReference type="EMBL" id="JAQQWP010000002">
    <property type="protein sequence ID" value="KAK8129968.1"/>
    <property type="molecule type" value="Genomic_DNA"/>
</dbReference>
<dbReference type="SUPFAM" id="SSF103481">
    <property type="entry name" value="Multidrug resistance efflux transporter EmrE"/>
    <property type="match status" value="1"/>
</dbReference>
<dbReference type="GO" id="GO:0016020">
    <property type="term" value="C:membrane"/>
    <property type="evidence" value="ECO:0007669"/>
    <property type="project" value="UniProtKB-SubCell"/>
</dbReference>
<evidence type="ECO:0000256" key="5">
    <source>
        <dbReference type="SAM" id="Phobius"/>
    </source>
</evidence>
<dbReference type="PANTHER" id="PTHR22911:SF6">
    <property type="entry name" value="SOLUTE CARRIER FAMILY 35 MEMBER G1"/>
    <property type="match status" value="1"/>
</dbReference>
<keyword evidence="8" id="KW-1185">Reference proteome</keyword>
<evidence type="ECO:0000313" key="7">
    <source>
        <dbReference type="EMBL" id="KAK8129968.1"/>
    </source>
</evidence>
<keyword evidence="2 5" id="KW-0812">Transmembrane</keyword>
<protein>
    <submittedName>
        <fullName evidence="7">Transporter</fullName>
    </submittedName>
</protein>
<feature type="transmembrane region" description="Helical" evidence="5">
    <location>
        <begin position="102"/>
        <end position="120"/>
    </location>
</feature>
<dbReference type="InterPro" id="IPR037185">
    <property type="entry name" value="EmrE-like"/>
</dbReference>
<dbReference type="Pfam" id="PF00892">
    <property type="entry name" value="EamA"/>
    <property type="match status" value="1"/>
</dbReference>
<organism evidence="7 8">
    <name type="scientific">Apiospora kogelbergensis</name>
    <dbReference type="NCBI Taxonomy" id="1337665"/>
    <lineage>
        <taxon>Eukaryota</taxon>
        <taxon>Fungi</taxon>
        <taxon>Dikarya</taxon>
        <taxon>Ascomycota</taxon>
        <taxon>Pezizomycotina</taxon>
        <taxon>Sordariomycetes</taxon>
        <taxon>Xylariomycetidae</taxon>
        <taxon>Amphisphaeriales</taxon>
        <taxon>Apiosporaceae</taxon>
        <taxon>Apiospora</taxon>
    </lineage>
</organism>
<comment type="subcellular location">
    <subcellularLocation>
        <location evidence="1">Membrane</location>
        <topology evidence="1">Multi-pass membrane protein</topology>
    </subcellularLocation>
</comment>
<feature type="transmembrane region" description="Helical" evidence="5">
    <location>
        <begin position="126"/>
        <end position="147"/>
    </location>
</feature>
<dbReference type="InterPro" id="IPR000620">
    <property type="entry name" value="EamA_dom"/>
</dbReference>
<evidence type="ECO:0000256" key="2">
    <source>
        <dbReference type="ARBA" id="ARBA00022692"/>
    </source>
</evidence>
<name>A0AAW0R845_9PEZI</name>
<gene>
    <name evidence="7" type="ORF">PG999_002348</name>
</gene>
<keyword evidence="3 5" id="KW-1133">Transmembrane helix</keyword>
<evidence type="ECO:0000259" key="6">
    <source>
        <dbReference type="Pfam" id="PF00892"/>
    </source>
</evidence>
<evidence type="ECO:0000313" key="8">
    <source>
        <dbReference type="Proteomes" id="UP001392437"/>
    </source>
</evidence>
<feature type="domain" description="EamA" evidence="6">
    <location>
        <begin position="9"/>
        <end position="170"/>
    </location>
</feature>
<dbReference type="PANTHER" id="PTHR22911">
    <property type="entry name" value="ACYL-MALONYL CONDENSING ENZYME-RELATED"/>
    <property type="match status" value="1"/>
</dbReference>
<evidence type="ECO:0000256" key="1">
    <source>
        <dbReference type="ARBA" id="ARBA00004141"/>
    </source>
</evidence>
<accession>A0AAW0R845</accession>
<dbReference type="Proteomes" id="UP001392437">
    <property type="component" value="Unassembled WGS sequence"/>
</dbReference>
<keyword evidence="4 5" id="KW-0472">Membrane</keyword>